<evidence type="ECO:0000313" key="2">
    <source>
        <dbReference type="EMBL" id="MVM93970.1"/>
    </source>
</evidence>
<protein>
    <submittedName>
        <fullName evidence="2">Acyltransferase</fullName>
    </submittedName>
</protein>
<accession>A0A6I4HST2</accession>
<reference evidence="2 3" key="1">
    <citation type="submission" date="2019-11" db="EMBL/GenBank/DDBJ databases">
        <title>Multidrug-resistant Acinetobacter baumannii moving toward extensively drug-resistant over fifteen years in South of Brazil.</title>
        <authorList>
            <person name="Fedrigo N.H."/>
            <person name="Cerdeira L."/>
            <person name="Fuga B."/>
            <person name="Marini P.V.B."/>
            <person name="Shinohara D.R."/>
            <person name="Carrara-Marroni F.E."/>
            <person name="Lincopan N."/>
            <person name="Tognim M.C.B."/>
        </authorList>
    </citation>
    <scope>NUCLEOTIDE SEQUENCE [LARGE SCALE GENOMIC DNA]</scope>
    <source>
        <strain evidence="2 3">Ac576</strain>
    </source>
</reference>
<comment type="caution">
    <text evidence="2">The sequence shown here is derived from an EMBL/GenBank/DDBJ whole genome shotgun (WGS) entry which is preliminary data.</text>
</comment>
<keyword evidence="1" id="KW-0472">Membrane</keyword>
<dbReference type="AlphaFoldDB" id="A0A6I4HST2"/>
<organism evidence="2 3">
    <name type="scientific">Acinetobacter baumannii</name>
    <dbReference type="NCBI Taxonomy" id="470"/>
    <lineage>
        <taxon>Bacteria</taxon>
        <taxon>Pseudomonadati</taxon>
        <taxon>Pseudomonadota</taxon>
        <taxon>Gammaproteobacteria</taxon>
        <taxon>Moraxellales</taxon>
        <taxon>Moraxellaceae</taxon>
        <taxon>Acinetobacter</taxon>
        <taxon>Acinetobacter calcoaceticus/baumannii complex</taxon>
    </lineage>
</organism>
<proteinExistence type="predicted"/>
<keyword evidence="2" id="KW-0012">Acyltransferase</keyword>
<dbReference type="Proteomes" id="UP000439424">
    <property type="component" value="Unassembled WGS sequence"/>
</dbReference>
<feature type="non-terminal residue" evidence="2">
    <location>
        <position position="1"/>
    </location>
</feature>
<feature type="transmembrane region" description="Helical" evidence="1">
    <location>
        <begin position="30"/>
        <end position="47"/>
    </location>
</feature>
<dbReference type="EMBL" id="WPIP01000376">
    <property type="protein sequence ID" value="MVM93970.1"/>
    <property type="molecule type" value="Genomic_DNA"/>
</dbReference>
<dbReference type="GO" id="GO:0016746">
    <property type="term" value="F:acyltransferase activity"/>
    <property type="evidence" value="ECO:0007669"/>
    <property type="project" value="UniProtKB-KW"/>
</dbReference>
<evidence type="ECO:0000313" key="3">
    <source>
        <dbReference type="Proteomes" id="UP000439424"/>
    </source>
</evidence>
<name>A0A6I4HST2_ACIBA</name>
<keyword evidence="2" id="KW-0808">Transferase</keyword>
<keyword evidence="1" id="KW-1133">Transmembrane helix</keyword>
<gene>
    <name evidence="2" type="ORF">GNY86_20770</name>
</gene>
<sequence>SYETYLFHLVVLGLMKVAFVPAQTDSGIKIMLLIGYLVLTFVISAAIEKYYSTPLNSYIRKIFIKDKS</sequence>
<evidence type="ECO:0000256" key="1">
    <source>
        <dbReference type="SAM" id="Phobius"/>
    </source>
</evidence>
<keyword evidence="1" id="KW-0812">Transmembrane</keyword>